<feature type="transmembrane region" description="Helical" evidence="7">
    <location>
        <begin position="61"/>
        <end position="82"/>
    </location>
</feature>
<protein>
    <submittedName>
        <fullName evidence="9">Acyltransferase</fullName>
    </submittedName>
</protein>
<keyword evidence="9" id="KW-0808">Transferase</keyword>
<dbReference type="GO" id="GO:0016413">
    <property type="term" value="F:O-acetyltransferase activity"/>
    <property type="evidence" value="ECO:0007669"/>
    <property type="project" value="TreeGrafter"/>
</dbReference>
<keyword evidence="6 7" id="KW-0472">Membrane</keyword>
<organism evidence="9 10">
    <name type="scientific">Candidatus Pseudoramibacter fermentans</name>
    <dbReference type="NCBI Taxonomy" id="2594427"/>
    <lineage>
        <taxon>Bacteria</taxon>
        <taxon>Bacillati</taxon>
        <taxon>Bacillota</taxon>
        <taxon>Clostridia</taxon>
        <taxon>Eubacteriales</taxon>
        <taxon>Eubacteriaceae</taxon>
        <taxon>Pseudoramibacter</taxon>
    </lineage>
</organism>
<evidence type="ECO:0000256" key="6">
    <source>
        <dbReference type="ARBA" id="ARBA00023136"/>
    </source>
</evidence>
<feature type="transmembrane region" description="Helical" evidence="7">
    <location>
        <begin position="192"/>
        <end position="212"/>
    </location>
</feature>
<feature type="domain" description="Acyltransferase 3" evidence="8">
    <location>
        <begin position="13"/>
        <end position="342"/>
    </location>
</feature>
<dbReference type="Pfam" id="PF01757">
    <property type="entry name" value="Acyl_transf_3"/>
    <property type="match status" value="1"/>
</dbReference>
<comment type="similarity">
    <text evidence="2">Belongs to the acyltransferase 3 family.</text>
</comment>
<dbReference type="GO" id="GO:0009246">
    <property type="term" value="P:enterobacterial common antigen biosynthetic process"/>
    <property type="evidence" value="ECO:0007669"/>
    <property type="project" value="TreeGrafter"/>
</dbReference>
<dbReference type="PANTHER" id="PTHR40074">
    <property type="entry name" value="O-ACETYLTRANSFERASE WECH"/>
    <property type="match status" value="1"/>
</dbReference>
<keyword evidence="9" id="KW-0012">Acyltransferase</keyword>
<accession>A0A6L5GS12</accession>
<evidence type="ECO:0000256" key="7">
    <source>
        <dbReference type="SAM" id="Phobius"/>
    </source>
</evidence>
<feature type="transmembrane region" description="Helical" evidence="7">
    <location>
        <begin position="94"/>
        <end position="114"/>
    </location>
</feature>
<evidence type="ECO:0000256" key="3">
    <source>
        <dbReference type="ARBA" id="ARBA00022475"/>
    </source>
</evidence>
<comment type="caution">
    <text evidence="9">The sequence shown here is derived from an EMBL/GenBank/DDBJ whole genome shotgun (WGS) entry which is preliminary data.</text>
</comment>
<feature type="transmembrane region" description="Helical" evidence="7">
    <location>
        <begin position="126"/>
        <end position="158"/>
    </location>
</feature>
<proteinExistence type="inferred from homology"/>
<feature type="transmembrane region" description="Helical" evidence="7">
    <location>
        <begin position="170"/>
        <end position="186"/>
    </location>
</feature>
<dbReference type="GO" id="GO:0005886">
    <property type="term" value="C:plasma membrane"/>
    <property type="evidence" value="ECO:0007669"/>
    <property type="project" value="UniProtKB-SubCell"/>
</dbReference>
<keyword evidence="5 7" id="KW-1133">Transmembrane helix</keyword>
<reference evidence="9" key="1">
    <citation type="journal article" date="2020" name="Appl. Environ. Microbiol.">
        <title>Medium-Chain Fatty Acid Synthesis by 'Candidatus Weimeria bifida' gen. nov., sp. nov., and 'Candidatus Pseudoramibacter fermentans' sp. nov.</title>
        <authorList>
            <person name="Scarborough M.J."/>
            <person name="Myers K.S."/>
            <person name="Donohue T.J."/>
            <person name="Noguera D.R."/>
        </authorList>
    </citation>
    <scope>NUCLEOTIDE SEQUENCE</scope>
    <source>
        <strain evidence="9">EUB1.1</strain>
    </source>
</reference>
<feature type="transmembrane region" description="Helical" evidence="7">
    <location>
        <begin position="12"/>
        <end position="31"/>
    </location>
</feature>
<evidence type="ECO:0000256" key="5">
    <source>
        <dbReference type="ARBA" id="ARBA00022989"/>
    </source>
</evidence>
<comment type="subcellular location">
    <subcellularLocation>
        <location evidence="1">Cell membrane</location>
        <topology evidence="1">Multi-pass membrane protein</topology>
    </subcellularLocation>
</comment>
<dbReference type="Proteomes" id="UP000473648">
    <property type="component" value="Unassembled WGS sequence"/>
</dbReference>
<name>A0A6L5GS12_9FIRM</name>
<keyword evidence="10" id="KW-1185">Reference proteome</keyword>
<dbReference type="EMBL" id="VOGB01000004">
    <property type="protein sequence ID" value="MQM73061.1"/>
    <property type="molecule type" value="Genomic_DNA"/>
</dbReference>
<keyword evidence="4 7" id="KW-0812">Transmembrane</keyword>
<gene>
    <name evidence="9" type="ORF">FRC53_06520</name>
</gene>
<feature type="transmembrane region" description="Helical" evidence="7">
    <location>
        <begin position="326"/>
        <end position="347"/>
    </location>
</feature>
<evidence type="ECO:0000256" key="4">
    <source>
        <dbReference type="ARBA" id="ARBA00022692"/>
    </source>
</evidence>
<keyword evidence="3" id="KW-1003">Cell membrane</keyword>
<dbReference type="PANTHER" id="PTHR40074:SF2">
    <property type="entry name" value="O-ACETYLTRANSFERASE WECH"/>
    <property type="match status" value="1"/>
</dbReference>
<dbReference type="InterPro" id="IPR002656">
    <property type="entry name" value="Acyl_transf_3_dom"/>
</dbReference>
<evidence type="ECO:0000256" key="2">
    <source>
        <dbReference type="ARBA" id="ARBA00007400"/>
    </source>
</evidence>
<sequence length="373" mass="43001">MQHAAKVRTRKSNFELLRVIAMIMIIAHHFAGHGIQHDLEGSTAYVIWRNGSLLNKIVDCLFAPGGKIGVGIFFMLTGYFLINKRSFSLKKIVLEGAFYGLINSIIYIILLYVGVLPMPESKVNSILIPIMLAVFNPATGGVWWFISAYVMLILLLPFFNKLLNRFTKEGYFIFLVIFWIIWYSIGSLGTPYYYVTTAIFFYSIGGFIRLFGKKIESKRRIFLIVFFIIFWVIDAYCIYLNALNISTFSRIKYLLISQVQISICWPVCAVSSFKLFESINIGSQELINKIASTTFGIYLIHEFGPFRSLIWDKIFKVDLLYASRWFPLYAFLVVIVVFIVGSAIDMVRQVLFEPKMLQTATTLINQFKIKYMR</sequence>
<feature type="transmembrane region" description="Helical" evidence="7">
    <location>
        <begin position="221"/>
        <end position="241"/>
    </location>
</feature>
<evidence type="ECO:0000256" key="1">
    <source>
        <dbReference type="ARBA" id="ARBA00004651"/>
    </source>
</evidence>
<evidence type="ECO:0000259" key="8">
    <source>
        <dbReference type="Pfam" id="PF01757"/>
    </source>
</evidence>
<dbReference type="AlphaFoldDB" id="A0A6L5GS12"/>
<evidence type="ECO:0000313" key="10">
    <source>
        <dbReference type="Proteomes" id="UP000473648"/>
    </source>
</evidence>
<evidence type="ECO:0000313" key="9">
    <source>
        <dbReference type="EMBL" id="MQM73061.1"/>
    </source>
</evidence>